<dbReference type="EMBL" id="CP003788">
    <property type="protein sequence ID" value="AFR11110.1"/>
    <property type="molecule type" value="Genomic_DNA"/>
</dbReference>
<dbReference type="STRING" id="1205910.B005_3396"/>
<feature type="compositionally biased region" description="Low complexity" evidence="1">
    <location>
        <begin position="249"/>
        <end position="258"/>
    </location>
</feature>
<dbReference type="GO" id="GO:0042910">
    <property type="term" value="F:xenobiotic transmembrane transporter activity"/>
    <property type="evidence" value="ECO:0007669"/>
    <property type="project" value="TreeGrafter"/>
</dbReference>
<proteinExistence type="predicted"/>
<feature type="transmembrane region" description="Helical" evidence="2">
    <location>
        <begin position="896"/>
        <end position="916"/>
    </location>
</feature>
<dbReference type="SUPFAM" id="SSF82866">
    <property type="entry name" value="Multidrug efflux transporter AcrB transmembrane domain"/>
    <property type="match status" value="2"/>
</dbReference>
<sequence>MNRLSVMSLGNRALVLLITLAVLFFGVVAALSAKRELFPEMSLPMVMVSAQYQGATPQVVEGQVTEPLEQALQGVEGIDTVTSTSSTGSTQIMAEFDYGRDQDALVRETQVAVDQIAPMLPDDVDTSVMAMSTDMMPVMLLAASSENLDQQAMASTIENVLIPELESVPGVRSANLTGLPADRVEVTPDEDELDKAGIGVQDLADALEASGLLMAGGTIDEDGRSLSVTTGDQLTDLGEIEDLWVRPSAGADPSAALPGAPPAPAPSPVQVSEIADVELVPEAATSIARLDGDPSVALMVMATPDGNTVEISEGVQKVLDEQSDLLGDDVSLSVVFDQAPFINDSITDMFEAGGYGLVASVIVILVFMLSIRSTLVVAVSIPVSVLVAFVGMQAFGFTLNMLTLAAITIAIGRVVDDSIVVLENIRRHMDYGKERMAAVKDGVREVATAVASSSFATIAVFLPLAFVGGMVGELFMPFAVTSSLALGGSLIVALTITPVLCYWFLRPAEVGDSTREEIERKAHEREMRSPMQRAYLPIIRWITTKRRTATVVTLAASVLVFVGTIALAANSQTDWLGEAEENTYTVVQELDPGTSLETADAEAVKVEEALAGMAWIDTYQVNIGGNPMMGGGSSQIDYTITADPDTDQIRNRDVLRDTFADLDTEYEPRLDSMGGMGGSGIEVQVTAEDQDTLAEAAGMVEDELRSIDGADDVTSGISASQPALEVHVDGEKAVEEGLSESMIGQTVSAAFNGRNVGTATIEDIRRDVVVLVQDAPQTVAELEELPITTPTGREIELADVAEVTEVQQPPELTRIDGVTSTTVTANPSASDLGAVSGEIMTALDGLDLPSGATASLGGVSQDQTEGFAQLGLAMLAAIVICYLIMVATFKSLLQPLMLLISIPFAATGSLALLLMTGTPVGAAALIGMLMLIGIVITNAIVLMDLINQNRAKGMELGEAIVEGARHRLRPILMTAVGTIAALIPMATGMAGGGAFVSAPVALVVIGGLITSTLLTLILVPVLYQLVEVRRLKREAKAEARRERRRARARAKAGANAASNGSASAATVGDVPEDRRDEGRRPRLPSWAAPSSQPENSSGCGPVRPPRSRVSMAAISSAVSSKSNTSMFETIREGVTDLGMTTRPCWRCQRSTTWAGDLPCRRAIATTSSWPSTAPCASGLQASVTTP</sequence>
<evidence type="ECO:0000313" key="3">
    <source>
        <dbReference type="EMBL" id="AFR11110.1"/>
    </source>
</evidence>
<dbReference type="Gene3D" id="3.30.70.1320">
    <property type="entry name" value="Multidrug efflux transporter AcrB pore domain like"/>
    <property type="match status" value="1"/>
</dbReference>
<dbReference type="InterPro" id="IPR027463">
    <property type="entry name" value="AcrB_DN_DC_subdom"/>
</dbReference>
<dbReference type="Gene3D" id="1.20.1640.10">
    <property type="entry name" value="Multidrug efflux transporter AcrB transmembrane domain"/>
    <property type="match status" value="2"/>
</dbReference>
<evidence type="ECO:0000256" key="1">
    <source>
        <dbReference type="SAM" id="MobiDB-lite"/>
    </source>
</evidence>
<dbReference type="GO" id="GO:0005886">
    <property type="term" value="C:plasma membrane"/>
    <property type="evidence" value="ECO:0007669"/>
    <property type="project" value="TreeGrafter"/>
</dbReference>
<dbReference type="Gene3D" id="3.30.2090.10">
    <property type="entry name" value="Multidrug efflux transporter AcrB TolC docking domain, DN and DC subdomains"/>
    <property type="match status" value="2"/>
</dbReference>
<feature type="transmembrane region" description="Helical" evidence="2">
    <location>
        <begin position="922"/>
        <end position="946"/>
    </location>
</feature>
<feature type="compositionally biased region" description="Polar residues" evidence="1">
    <location>
        <begin position="1088"/>
        <end position="1098"/>
    </location>
</feature>
<protein>
    <submittedName>
        <fullName evidence="3">MMPL family protein</fullName>
    </submittedName>
</protein>
<dbReference type="Proteomes" id="UP000003779">
    <property type="component" value="Chromosome"/>
</dbReference>
<feature type="transmembrane region" description="Helical" evidence="2">
    <location>
        <begin position="376"/>
        <end position="395"/>
    </location>
</feature>
<feature type="transmembrane region" description="Helical" evidence="2">
    <location>
        <begin position="971"/>
        <end position="995"/>
    </location>
</feature>
<evidence type="ECO:0000313" key="4">
    <source>
        <dbReference type="Proteomes" id="UP000003779"/>
    </source>
</evidence>
<dbReference type="SUPFAM" id="SSF82714">
    <property type="entry name" value="Multidrug efflux transporter AcrB TolC docking domain, DN and DC subdomains"/>
    <property type="match status" value="2"/>
</dbReference>
<dbReference type="Gene3D" id="3.30.70.1430">
    <property type="entry name" value="Multidrug efflux transporter AcrB pore domain"/>
    <property type="match status" value="2"/>
</dbReference>
<reference evidence="3 4" key="1">
    <citation type="journal article" date="2012" name="J. Bacteriol.">
        <title>Whole-Genome Sequence of Nocardiopsis alba Strain ATCC BAA-2165, Associated with Honeybees.</title>
        <authorList>
            <person name="Qiao J."/>
            <person name="Chen L."/>
            <person name="Li Y."/>
            <person name="Wang J."/>
            <person name="Zhang W."/>
            <person name="Chen S."/>
        </authorList>
    </citation>
    <scope>NUCLEOTIDE SEQUENCE [LARGE SCALE GENOMIC DNA]</scope>
    <source>
        <strain evidence="4">ATCC BAA-2165 / BE74</strain>
    </source>
</reference>
<dbReference type="KEGG" id="nal:B005_3396"/>
<evidence type="ECO:0000256" key="2">
    <source>
        <dbReference type="SAM" id="Phobius"/>
    </source>
</evidence>
<feature type="compositionally biased region" description="Low complexity" evidence="1">
    <location>
        <begin position="1051"/>
        <end position="1069"/>
    </location>
</feature>
<feature type="transmembrane region" description="Helical" evidence="2">
    <location>
        <begin position="549"/>
        <end position="569"/>
    </location>
</feature>
<feature type="transmembrane region" description="Helical" evidence="2">
    <location>
        <begin position="870"/>
        <end position="889"/>
    </location>
</feature>
<feature type="region of interest" description="Disordered" evidence="1">
    <location>
        <begin position="249"/>
        <end position="268"/>
    </location>
</feature>
<organism evidence="3 4">
    <name type="scientific">Nocardiopsis alba (strain ATCC BAA-2165 / BE74)</name>
    <dbReference type="NCBI Taxonomy" id="1205910"/>
    <lineage>
        <taxon>Bacteria</taxon>
        <taxon>Bacillati</taxon>
        <taxon>Actinomycetota</taxon>
        <taxon>Actinomycetes</taxon>
        <taxon>Streptosporangiales</taxon>
        <taxon>Nocardiopsidaceae</taxon>
        <taxon>Nocardiopsis</taxon>
    </lineage>
</organism>
<keyword evidence="2" id="KW-0472">Membrane</keyword>
<name>J7LHZ1_NOCAA</name>
<dbReference type="eggNOG" id="COG0841">
    <property type="taxonomic scope" value="Bacteria"/>
</dbReference>
<dbReference type="Gene3D" id="3.30.70.1440">
    <property type="entry name" value="Multidrug efflux transporter AcrB pore domain"/>
    <property type="match status" value="1"/>
</dbReference>
<accession>J7LHZ1</accession>
<dbReference type="PANTHER" id="PTHR32063">
    <property type="match status" value="1"/>
</dbReference>
<gene>
    <name evidence="3" type="ordered locus">B005_3396</name>
</gene>
<feature type="transmembrane region" description="Helical" evidence="2">
    <location>
        <begin position="401"/>
        <end position="425"/>
    </location>
</feature>
<dbReference type="SUPFAM" id="SSF82693">
    <property type="entry name" value="Multidrug efflux transporter AcrB pore domain, PN1, PN2, PC1 and PC2 subdomains"/>
    <property type="match status" value="2"/>
</dbReference>
<dbReference type="AlphaFoldDB" id="J7LHZ1"/>
<keyword evidence="2" id="KW-0812">Transmembrane</keyword>
<dbReference type="HOGENOM" id="CLU_002755_1_2_11"/>
<feature type="transmembrane region" description="Helical" evidence="2">
    <location>
        <begin position="484"/>
        <end position="505"/>
    </location>
</feature>
<dbReference type="PANTHER" id="PTHR32063:SF0">
    <property type="entry name" value="SWARMING MOTILITY PROTEIN SWRC"/>
    <property type="match status" value="1"/>
</dbReference>
<feature type="region of interest" description="Disordered" evidence="1">
    <location>
        <begin position="1034"/>
        <end position="1106"/>
    </location>
</feature>
<dbReference type="InterPro" id="IPR001036">
    <property type="entry name" value="Acrflvin-R"/>
</dbReference>
<keyword evidence="2" id="KW-1133">Transmembrane helix</keyword>
<feature type="transmembrane region" description="Helical" evidence="2">
    <location>
        <begin position="446"/>
        <end position="472"/>
    </location>
</feature>
<dbReference type="PRINTS" id="PR00702">
    <property type="entry name" value="ACRIFLAVINRP"/>
</dbReference>
<feature type="compositionally biased region" description="Basic and acidic residues" evidence="1">
    <location>
        <begin position="1071"/>
        <end position="1080"/>
    </location>
</feature>
<dbReference type="Pfam" id="PF00873">
    <property type="entry name" value="ACR_tran"/>
    <property type="match status" value="1"/>
</dbReference>
<feature type="transmembrane region" description="Helical" evidence="2">
    <location>
        <begin position="1001"/>
        <end position="1023"/>
    </location>
</feature>
<dbReference type="PATRIC" id="fig|1205910.3.peg.3211"/>
<feature type="transmembrane region" description="Helical" evidence="2">
    <location>
        <begin position="352"/>
        <end position="369"/>
    </location>
</feature>
<reference evidence="4" key="2">
    <citation type="submission" date="2012-08" db="EMBL/GenBank/DDBJ databases">
        <title>Whole-genome sequence of Nocardiopsis alba strain ATCC BAA-2165 associated with honeybees.</title>
        <authorList>
            <person name="Qiao J."/>
            <person name="Chen L."/>
            <person name="Li Y."/>
            <person name="Wang J."/>
            <person name="Zhang W."/>
            <person name="Chen S."/>
        </authorList>
    </citation>
    <scope>NUCLEOTIDE SEQUENCE [LARGE SCALE GENOMIC DNA]</scope>
    <source>
        <strain evidence="4">ATCC BAA-2165 / BE74</strain>
    </source>
</reference>